<dbReference type="AlphaFoldDB" id="B3R284"/>
<dbReference type="PANTHER" id="PTHR43569">
    <property type="entry name" value="AMIDOHYDROLASE"/>
    <property type="match status" value="1"/>
</dbReference>
<keyword evidence="4" id="KW-1185">Reference proteome</keyword>
<comment type="similarity">
    <text evidence="1">Belongs to the metallo-dependent hydrolases superfamily.</text>
</comment>
<dbReference type="SUPFAM" id="SSF51556">
    <property type="entry name" value="Metallo-dependent hydrolases"/>
    <property type="match status" value="1"/>
</dbReference>
<dbReference type="RefSeq" id="WP_012352924.1">
    <property type="nucleotide sequence ID" value="NC_010528.1"/>
</dbReference>
<dbReference type="EMBL" id="CU633749">
    <property type="protein sequence ID" value="CAQ69601.1"/>
    <property type="molecule type" value="Genomic_DNA"/>
</dbReference>
<proteinExistence type="inferred from homology"/>
<gene>
    <name evidence="3" type="ordered locus">RALTA_A1658</name>
</gene>
<dbReference type="GeneID" id="29762594"/>
<dbReference type="eggNOG" id="COG3618">
    <property type="taxonomic scope" value="Bacteria"/>
</dbReference>
<dbReference type="KEGG" id="cti:RALTA_A1658"/>
<organism evidence="3 4">
    <name type="scientific">Cupriavidus taiwanensis (strain DSM 17343 / BCRC 17206 / CCUG 44338 / CIP 107171 / LMG 19424 / R1)</name>
    <name type="common">Ralstonia taiwanensis (strain LMG 19424)</name>
    <dbReference type="NCBI Taxonomy" id="977880"/>
    <lineage>
        <taxon>Bacteria</taxon>
        <taxon>Pseudomonadati</taxon>
        <taxon>Pseudomonadota</taxon>
        <taxon>Betaproteobacteria</taxon>
        <taxon>Burkholderiales</taxon>
        <taxon>Burkholderiaceae</taxon>
        <taxon>Cupriavidus</taxon>
    </lineage>
</organism>
<evidence type="ECO:0000256" key="1">
    <source>
        <dbReference type="ARBA" id="ARBA00038310"/>
    </source>
</evidence>
<name>B3R284_CUPTR</name>
<dbReference type="Gene3D" id="3.20.20.140">
    <property type="entry name" value="Metal-dependent hydrolases"/>
    <property type="match status" value="1"/>
</dbReference>
<dbReference type="BioCyc" id="CTAI977880:RALTA_RS07970-MONOMER"/>
<feature type="domain" description="Amidohydrolase-related" evidence="2">
    <location>
        <begin position="21"/>
        <end position="314"/>
    </location>
</feature>
<dbReference type="InterPro" id="IPR032466">
    <property type="entry name" value="Metal_Hydrolase"/>
</dbReference>
<reference evidence="3 4" key="1">
    <citation type="journal article" date="2008" name="Genome Res.">
        <title>Genome sequence of the beta-rhizobium Cupriavidus taiwanensis and comparative genomics of rhizobia.</title>
        <authorList>
            <person name="Amadou C."/>
            <person name="Pascal G."/>
            <person name="Mangenot S."/>
            <person name="Glew M."/>
            <person name="Bontemps C."/>
            <person name="Capela D."/>
            <person name="Carrere S."/>
            <person name="Cruveiller S."/>
            <person name="Dossat C."/>
            <person name="Lajus A."/>
            <person name="Marchetti M."/>
            <person name="Poinsot V."/>
            <person name="Rouy Z."/>
            <person name="Servin B."/>
            <person name="Saad M."/>
            <person name="Schenowitz C."/>
            <person name="Barbe V."/>
            <person name="Batut J."/>
            <person name="Medigue C."/>
            <person name="Masson-Boivin C."/>
        </authorList>
    </citation>
    <scope>NUCLEOTIDE SEQUENCE [LARGE SCALE GENOMIC DNA]</scope>
    <source>
        <strain evidence="4">DSM 17343 / BCRC 17206 / CCUG 44338 / CIP 107171 / LMG 19424 / R1</strain>
    </source>
</reference>
<dbReference type="InterPro" id="IPR006680">
    <property type="entry name" value="Amidohydro-rel"/>
</dbReference>
<dbReference type="HOGENOM" id="CLU_044590_3_1_4"/>
<accession>B3R284</accession>
<dbReference type="GO" id="GO:0016787">
    <property type="term" value="F:hydrolase activity"/>
    <property type="evidence" value="ECO:0007669"/>
    <property type="project" value="InterPro"/>
</dbReference>
<evidence type="ECO:0000313" key="3">
    <source>
        <dbReference type="EMBL" id="CAQ69601.1"/>
    </source>
</evidence>
<evidence type="ECO:0000313" key="4">
    <source>
        <dbReference type="Proteomes" id="UP000001692"/>
    </source>
</evidence>
<dbReference type="PANTHER" id="PTHR43569:SF1">
    <property type="entry name" value="BLL3371 PROTEIN"/>
    <property type="match status" value="1"/>
</dbReference>
<evidence type="ECO:0000259" key="2">
    <source>
        <dbReference type="Pfam" id="PF04909"/>
    </source>
</evidence>
<dbReference type="Proteomes" id="UP000001692">
    <property type="component" value="Chromosome 1"/>
</dbReference>
<dbReference type="Pfam" id="PF04909">
    <property type="entry name" value="Amidohydro_2"/>
    <property type="match status" value="1"/>
</dbReference>
<dbReference type="InterPro" id="IPR052350">
    <property type="entry name" value="Metallo-dep_Lactonases"/>
</dbReference>
<sequence>MSTSSTSSTSSASSTLPAAIVDSHHHLWRLGPARYPWLQERYDAAAFFLGDYTALRQDFAPADYLRQWDGLPLAASVHVEAERHADESVAETAWLHQVHARHGFPNAVVAHADFNSDTLADQLRAHQAFPLVRGVRCKPRTSRTADDSVRGQPGTLQDPRWQSGLQRLAEHGLAWDLRVPWWHLEEAAEAIAAVPGLDVVVEHTGLPWDRTEAGLSGWRRGLAALASLPGVHLKLSEFGLPGASWDRAGNAAVIRQALEIFGWQRCMFASNLPVSGLRASLHEIVNTVAAALEGLPNAAAHAVWHDNAMRFYRIGAPVASLR</sequence>
<protein>
    <submittedName>
        <fullName evidence="3">Amidohydrolase 2</fullName>
    </submittedName>
</protein>